<gene>
    <name evidence="3" type="ORF">HPT29_011560</name>
</gene>
<evidence type="ECO:0008006" key="5">
    <source>
        <dbReference type="Google" id="ProtNLM"/>
    </source>
</evidence>
<keyword evidence="2" id="KW-0964">Secreted</keyword>
<organism evidence="3 4">
    <name type="scientific">Microvirga terrae</name>
    <dbReference type="NCBI Taxonomy" id="2740529"/>
    <lineage>
        <taxon>Bacteria</taxon>
        <taxon>Pseudomonadati</taxon>
        <taxon>Pseudomonadota</taxon>
        <taxon>Alphaproteobacteria</taxon>
        <taxon>Hyphomicrobiales</taxon>
        <taxon>Methylobacteriaceae</taxon>
        <taxon>Microvirga</taxon>
    </lineage>
</organism>
<proteinExistence type="predicted"/>
<dbReference type="Pfam" id="PF00353">
    <property type="entry name" value="HemolysinCabind"/>
    <property type="match status" value="2"/>
</dbReference>
<dbReference type="PRINTS" id="PR00313">
    <property type="entry name" value="CABNDNGRPT"/>
</dbReference>
<reference evidence="3" key="1">
    <citation type="submission" date="2022-08" db="EMBL/GenBank/DDBJ databases">
        <title>Microvirga terrae sp. nov., isolated from soil.</title>
        <authorList>
            <person name="Kim K.H."/>
            <person name="Seo Y.L."/>
            <person name="Kim J.M."/>
            <person name="Lee J.K."/>
            <person name="Han D.M."/>
            <person name="Jeon C.O."/>
        </authorList>
    </citation>
    <scope>NUCLEOTIDE SEQUENCE</scope>
    <source>
        <strain evidence="3">R24</strain>
    </source>
</reference>
<evidence type="ECO:0000256" key="2">
    <source>
        <dbReference type="ARBA" id="ARBA00022525"/>
    </source>
</evidence>
<accession>A0ABY5S074</accession>
<dbReference type="EMBL" id="CP102845">
    <property type="protein sequence ID" value="UVF21964.1"/>
    <property type="molecule type" value="Genomic_DNA"/>
</dbReference>
<sequence>MLYGDMGKDTIDGGAGYDRLYGGTESNWLIGQSGDDTLYGGVHADTLQGGEGFDRLYGDTGNDSLDGGFGNDTLAGGWGRDTFVFRNALNARANVDTITDFNVKDDTIRLENGVFKKLRKTGKLHSDYLIIGGKSQDANDYLVYNRKNGYLSYDADGAGSKYKPVLFFKLKPGLAITEKDFFII</sequence>
<name>A0ABY5S074_9HYPH</name>
<evidence type="ECO:0000313" key="3">
    <source>
        <dbReference type="EMBL" id="UVF21964.1"/>
    </source>
</evidence>
<protein>
    <recommendedName>
        <fullName evidence="5">Calcium-binding protein</fullName>
    </recommendedName>
</protein>
<dbReference type="InterPro" id="IPR050557">
    <property type="entry name" value="RTX_toxin/Mannuronan_C5-epim"/>
</dbReference>
<dbReference type="InterPro" id="IPR011049">
    <property type="entry name" value="Serralysin-like_metalloprot_C"/>
</dbReference>
<dbReference type="Proteomes" id="UP001017257">
    <property type="component" value="Chromosome"/>
</dbReference>
<dbReference type="InterPro" id="IPR001343">
    <property type="entry name" value="Hemolysn_Ca-bd"/>
</dbReference>
<dbReference type="PROSITE" id="PS00330">
    <property type="entry name" value="HEMOLYSIN_CALCIUM"/>
    <property type="match status" value="2"/>
</dbReference>
<evidence type="ECO:0000313" key="4">
    <source>
        <dbReference type="Proteomes" id="UP001017257"/>
    </source>
</evidence>
<comment type="subcellular location">
    <subcellularLocation>
        <location evidence="1">Secreted</location>
    </subcellularLocation>
</comment>
<keyword evidence="4" id="KW-1185">Reference proteome</keyword>
<dbReference type="InterPro" id="IPR018511">
    <property type="entry name" value="Hemolysin-typ_Ca-bd_CS"/>
</dbReference>
<dbReference type="PANTHER" id="PTHR38340">
    <property type="entry name" value="S-LAYER PROTEIN"/>
    <property type="match status" value="1"/>
</dbReference>
<dbReference type="Gene3D" id="2.150.10.10">
    <property type="entry name" value="Serralysin-like metalloprotease, C-terminal"/>
    <property type="match status" value="2"/>
</dbReference>
<evidence type="ECO:0000256" key="1">
    <source>
        <dbReference type="ARBA" id="ARBA00004613"/>
    </source>
</evidence>
<dbReference type="SUPFAM" id="SSF51120">
    <property type="entry name" value="beta-Roll"/>
    <property type="match status" value="1"/>
</dbReference>
<dbReference type="PANTHER" id="PTHR38340:SF1">
    <property type="entry name" value="S-LAYER PROTEIN"/>
    <property type="match status" value="1"/>
</dbReference>